<protein>
    <submittedName>
        <fullName evidence="2">Uncharacterized protein</fullName>
    </submittedName>
</protein>
<feature type="compositionally biased region" description="Basic and acidic residues" evidence="1">
    <location>
        <begin position="75"/>
        <end position="93"/>
    </location>
</feature>
<dbReference type="AlphaFoldDB" id="A0A448XPC6"/>
<keyword evidence="3" id="KW-1185">Reference proteome</keyword>
<dbReference type="Proteomes" id="UP000784294">
    <property type="component" value="Unassembled WGS sequence"/>
</dbReference>
<proteinExistence type="predicted"/>
<accession>A0A448XPC6</accession>
<comment type="caution">
    <text evidence="2">The sequence shown here is derived from an EMBL/GenBank/DDBJ whole genome shotgun (WGS) entry which is preliminary data.</text>
</comment>
<organism evidence="2 3">
    <name type="scientific">Protopolystoma xenopodis</name>
    <dbReference type="NCBI Taxonomy" id="117903"/>
    <lineage>
        <taxon>Eukaryota</taxon>
        <taxon>Metazoa</taxon>
        <taxon>Spiralia</taxon>
        <taxon>Lophotrochozoa</taxon>
        <taxon>Platyhelminthes</taxon>
        <taxon>Monogenea</taxon>
        <taxon>Polyopisthocotylea</taxon>
        <taxon>Polystomatidea</taxon>
        <taxon>Polystomatidae</taxon>
        <taxon>Protopolystoma</taxon>
    </lineage>
</organism>
<name>A0A448XPC6_9PLAT</name>
<gene>
    <name evidence="2" type="ORF">PXEA_LOCUS35000</name>
</gene>
<reference evidence="2" key="1">
    <citation type="submission" date="2018-11" db="EMBL/GenBank/DDBJ databases">
        <authorList>
            <consortium name="Pathogen Informatics"/>
        </authorList>
    </citation>
    <scope>NUCLEOTIDE SEQUENCE</scope>
</reference>
<evidence type="ECO:0000256" key="1">
    <source>
        <dbReference type="SAM" id="MobiDB-lite"/>
    </source>
</evidence>
<dbReference type="EMBL" id="CAAALY010269920">
    <property type="protein sequence ID" value="VEL41560.1"/>
    <property type="molecule type" value="Genomic_DNA"/>
</dbReference>
<feature type="region of interest" description="Disordered" evidence="1">
    <location>
        <begin position="64"/>
        <end position="109"/>
    </location>
</feature>
<evidence type="ECO:0000313" key="3">
    <source>
        <dbReference type="Proteomes" id="UP000784294"/>
    </source>
</evidence>
<sequence>MQRLSVLDSTTRKEDASRILSKKDDVNLLSIHTTSFEKKLICTIAEQTILRKTTFLPENIAQKEMDISGPTGGGCDRHAIRPRRVGEPSEPDRVGGTGGQSGQFVGQGVEIGYQSRSALHARG</sequence>
<evidence type="ECO:0000313" key="2">
    <source>
        <dbReference type="EMBL" id="VEL41560.1"/>
    </source>
</evidence>